<accession>A0A0A9D973</accession>
<dbReference type="PANTHER" id="PTHR47186:SF3">
    <property type="entry name" value="OS09G0267800 PROTEIN"/>
    <property type="match status" value="1"/>
</dbReference>
<organism evidence="4">
    <name type="scientific">Arundo donax</name>
    <name type="common">Giant reed</name>
    <name type="synonym">Donax arundinaceus</name>
    <dbReference type="NCBI Taxonomy" id="35708"/>
    <lineage>
        <taxon>Eukaryota</taxon>
        <taxon>Viridiplantae</taxon>
        <taxon>Streptophyta</taxon>
        <taxon>Embryophyta</taxon>
        <taxon>Tracheophyta</taxon>
        <taxon>Spermatophyta</taxon>
        <taxon>Magnoliopsida</taxon>
        <taxon>Liliopsida</taxon>
        <taxon>Poales</taxon>
        <taxon>Poaceae</taxon>
        <taxon>PACMAD clade</taxon>
        <taxon>Arundinoideae</taxon>
        <taxon>Arundineae</taxon>
        <taxon>Arundo</taxon>
    </lineage>
</organism>
<dbReference type="PANTHER" id="PTHR47186">
    <property type="entry name" value="LEUCINE-RICH REPEAT-CONTAINING PROTEIN 57"/>
    <property type="match status" value="1"/>
</dbReference>
<evidence type="ECO:0000313" key="4">
    <source>
        <dbReference type="EMBL" id="JAD80307.1"/>
    </source>
</evidence>
<dbReference type="Pfam" id="PF23598">
    <property type="entry name" value="LRR_14"/>
    <property type="match status" value="1"/>
</dbReference>
<evidence type="ECO:0000259" key="3">
    <source>
        <dbReference type="Pfam" id="PF25019"/>
    </source>
</evidence>
<evidence type="ECO:0000256" key="1">
    <source>
        <dbReference type="ARBA" id="ARBA00022737"/>
    </source>
</evidence>
<proteinExistence type="predicted"/>
<dbReference type="AlphaFoldDB" id="A0A0A9D973"/>
<dbReference type="SUPFAM" id="SSF52058">
    <property type="entry name" value="L domain-like"/>
    <property type="match status" value="1"/>
</dbReference>
<protein>
    <submittedName>
        <fullName evidence="4">Uncharacterized protein</fullName>
    </submittedName>
</protein>
<dbReference type="Gene3D" id="3.80.10.10">
    <property type="entry name" value="Ribonuclease Inhibitor"/>
    <property type="match status" value="4"/>
</dbReference>
<evidence type="ECO:0000259" key="2">
    <source>
        <dbReference type="Pfam" id="PF23598"/>
    </source>
</evidence>
<dbReference type="InterPro" id="IPR056789">
    <property type="entry name" value="LRR_R13L1-DRL21"/>
</dbReference>
<keyword evidence="1" id="KW-0677">Repeat</keyword>
<dbReference type="InterPro" id="IPR055414">
    <property type="entry name" value="LRR_R13L4/SHOC2-like"/>
</dbReference>
<dbReference type="EMBL" id="GBRH01217588">
    <property type="protein sequence ID" value="JAD80307.1"/>
    <property type="molecule type" value="Transcribed_RNA"/>
</dbReference>
<dbReference type="InterPro" id="IPR032675">
    <property type="entry name" value="LRR_dom_sf"/>
</dbReference>
<dbReference type="SUPFAM" id="SSF52047">
    <property type="entry name" value="RNI-like"/>
    <property type="match status" value="1"/>
</dbReference>
<dbReference type="Pfam" id="PF25019">
    <property type="entry name" value="LRR_R13L1-DRL21"/>
    <property type="match status" value="1"/>
</dbReference>
<reference evidence="4" key="1">
    <citation type="submission" date="2014-09" db="EMBL/GenBank/DDBJ databases">
        <authorList>
            <person name="Magalhaes I.L.F."/>
            <person name="Oliveira U."/>
            <person name="Santos F.R."/>
            <person name="Vidigal T.H.D.A."/>
            <person name="Brescovit A.D."/>
            <person name="Santos A.J."/>
        </authorList>
    </citation>
    <scope>NUCLEOTIDE SEQUENCE</scope>
    <source>
        <tissue evidence="4">Shoot tissue taken approximately 20 cm above the soil surface</tissue>
    </source>
</reference>
<reference evidence="4" key="2">
    <citation type="journal article" date="2015" name="Data Brief">
        <title>Shoot transcriptome of the giant reed, Arundo donax.</title>
        <authorList>
            <person name="Barrero R.A."/>
            <person name="Guerrero F.D."/>
            <person name="Moolhuijzen P."/>
            <person name="Goolsby J.A."/>
            <person name="Tidwell J."/>
            <person name="Bellgard S.E."/>
            <person name="Bellgard M.I."/>
        </authorList>
    </citation>
    <scope>NUCLEOTIDE SEQUENCE</scope>
    <source>
        <tissue evidence="4">Shoot tissue taken approximately 20 cm above the soil surface</tissue>
    </source>
</reference>
<feature type="domain" description="Disease resistance R13L4/SHOC-2-like LRR" evidence="2">
    <location>
        <begin position="464"/>
        <end position="610"/>
    </location>
</feature>
<name>A0A0A9D973_ARUDO</name>
<sequence length="692" mass="77617">MSNLQCETLPESISRCWNLQALHVIDCRELLRLPESIGKLRKLRTLDLSGAWKLHSLPQSIGDCNNLHSLRLISCVNLIMQPLDLFRMPQNSWNINLSACSRITLLPNSVTQLEMLNSLNLSFCSDLQGLPGSFNWHKLCALKLSHTKLRKLPDGIVNLQRLKELDLKGCNELCGMPVGIGQLTQLRRLGLFVVGNGREYASMSELCSLNMLTGDLEIKSIRYIKGSDDDRTKAYLSEKNNLQEVTLKWHSRKHDIHMAQELDLLNKLQPPTGIKKLFIHGYPGQQFSCWMTKEDDSSSSLKVITKQFGPLPFLYLTHMELVNCPNLMDLSGLVKLPSLNTLKLDNLSAVESIGGGPFPLLKELHIQKMPCLSYCSTMIMTTLADREGDESNHQAIQCFPCMVALEIIKCPKLKVKPAFPSSLESLVLASSNMQLLHPPVTTCSASCSKGAMLSSSTPLLRELSLSAMVASSSRWDLLQQVTALQSLEISLCDDLVQLPQSMQKLTSLQHLKIWNCGSLRKVPEWIGQLCSLQKMDIRGCTSLSSLPQSMVQLNSLQYLVIGNCDALQLPEWLGDLCSLRSLDIWGLPRLTCLPPSLQHLASLQELKISCFDALLQLPEWLGELSALRRLKIETCPGLTSLPSSMKRLTDLQELEIICCPGLRRRYRKGEGEDWHLISHIPHVDIWRITDED</sequence>
<feature type="domain" description="R13L1/DRL21-like LRR repeat region" evidence="3">
    <location>
        <begin position="203"/>
        <end position="346"/>
    </location>
</feature>